<feature type="region of interest" description="Disordered" evidence="4">
    <location>
        <begin position="126"/>
        <end position="175"/>
    </location>
</feature>
<evidence type="ECO:0000256" key="3">
    <source>
        <dbReference type="PROSITE-ProRule" id="PRU00723"/>
    </source>
</evidence>
<feature type="compositionally biased region" description="Basic and acidic residues" evidence="4">
    <location>
        <begin position="232"/>
        <end position="255"/>
    </location>
</feature>
<dbReference type="PROSITE" id="PS50102">
    <property type="entry name" value="RRM"/>
    <property type="match status" value="2"/>
</dbReference>
<feature type="domain" description="RRM" evidence="5">
    <location>
        <begin position="50"/>
        <end position="156"/>
    </location>
</feature>
<dbReference type="AlphaFoldDB" id="A0ABD3RG00"/>
<dbReference type="GO" id="GO:0003723">
    <property type="term" value="F:RNA binding"/>
    <property type="evidence" value="ECO:0007669"/>
    <property type="project" value="UniProtKB-UniRule"/>
</dbReference>
<keyword evidence="3" id="KW-0862">Zinc</keyword>
<keyword evidence="1 2" id="KW-0694">RNA-binding</keyword>
<organism evidence="7 8">
    <name type="scientific">Cyclostephanos tholiformis</name>
    <dbReference type="NCBI Taxonomy" id="382380"/>
    <lineage>
        <taxon>Eukaryota</taxon>
        <taxon>Sar</taxon>
        <taxon>Stramenopiles</taxon>
        <taxon>Ochrophyta</taxon>
        <taxon>Bacillariophyta</taxon>
        <taxon>Coscinodiscophyceae</taxon>
        <taxon>Thalassiosirophycidae</taxon>
        <taxon>Stephanodiscales</taxon>
        <taxon>Stephanodiscaceae</taxon>
        <taxon>Cyclostephanos</taxon>
    </lineage>
</organism>
<dbReference type="SUPFAM" id="SSF54928">
    <property type="entry name" value="RNA-binding domain, RBD"/>
    <property type="match status" value="2"/>
</dbReference>
<feature type="domain" description="C3H1-type" evidence="6">
    <location>
        <begin position="260"/>
        <end position="288"/>
    </location>
</feature>
<evidence type="ECO:0000259" key="5">
    <source>
        <dbReference type="PROSITE" id="PS50102"/>
    </source>
</evidence>
<evidence type="ECO:0000256" key="2">
    <source>
        <dbReference type="PROSITE-ProRule" id="PRU00176"/>
    </source>
</evidence>
<dbReference type="EMBL" id="JALLPB020000229">
    <property type="protein sequence ID" value="KAL3811879.1"/>
    <property type="molecule type" value="Genomic_DNA"/>
</dbReference>
<accession>A0ABD3RG00</accession>
<dbReference type="SMART" id="SM00356">
    <property type="entry name" value="ZnF_C3H1"/>
    <property type="match status" value="2"/>
</dbReference>
<feature type="compositionally biased region" description="Low complexity" evidence="4">
    <location>
        <begin position="14"/>
        <end position="26"/>
    </location>
</feature>
<dbReference type="InterPro" id="IPR000504">
    <property type="entry name" value="RRM_dom"/>
</dbReference>
<feature type="compositionally biased region" description="Gly residues" evidence="4">
    <location>
        <begin position="310"/>
        <end position="320"/>
    </location>
</feature>
<proteinExistence type="predicted"/>
<name>A0ABD3RG00_9STRA</name>
<protein>
    <submittedName>
        <fullName evidence="7">Uncharacterized protein</fullName>
    </submittedName>
</protein>
<feature type="region of interest" description="Disordered" evidence="4">
    <location>
        <begin position="1"/>
        <end position="58"/>
    </location>
</feature>
<feature type="compositionally biased region" description="Basic and acidic residues" evidence="4">
    <location>
        <begin position="1"/>
        <end position="13"/>
    </location>
</feature>
<evidence type="ECO:0000259" key="6">
    <source>
        <dbReference type="PROSITE" id="PS50103"/>
    </source>
</evidence>
<evidence type="ECO:0000256" key="4">
    <source>
        <dbReference type="SAM" id="MobiDB-lite"/>
    </source>
</evidence>
<feature type="domain" description="C3H1-type" evidence="6">
    <location>
        <begin position="178"/>
        <end position="205"/>
    </location>
</feature>
<keyword evidence="3" id="KW-0863">Zinc-finger</keyword>
<gene>
    <name evidence="7" type="ORF">ACHAXA_005545</name>
</gene>
<keyword evidence="8" id="KW-1185">Reference proteome</keyword>
<dbReference type="InterPro" id="IPR000571">
    <property type="entry name" value="Znf_CCCH"/>
</dbReference>
<dbReference type="Gene3D" id="4.10.1000.10">
    <property type="entry name" value="Zinc finger, CCCH-type"/>
    <property type="match status" value="1"/>
</dbReference>
<dbReference type="InterPro" id="IPR035979">
    <property type="entry name" value="RBD_domain_sf"/>
</dbReference>
<dbReference type="InterPro" id="IPR052462">
    <property type="entry name" value="SLIRP/GR-RBP-like"/>
</dbReference>
<dbReference type="PANTHER" id="PTHR48027">
    <property type="entry name" value="HETEROGENEOUS NUCLEAR RIBONUCLEOPROTEIN 87F-RELATED"/>
    <property type="match status" value="1"/>
</dbReference>
<dbReference type="PROSITE" id="PS50103">
    <property type="entry name" value="ZF_C3H1"/>
    <property type="match status" value="2"/>
</dbReference>
<feature type="zinc finger region" description="C3H1-type" evidence="3">
    <location>
        <begin position="178"/>
        <end position="205"/>
    </location>
</feature>
<evidence type="ECO:0000313" key="7">
    <source>
        <dbReference type="EMBL" id="KAL3811879.1"/>
    </source>
</evidence>
<feature type="compositionally biased region" description="Basic and acidic residues" evidence="4">
    <location>
        <begin position="157"/>
        <end position="166"/>
    </location>
</feature>
<feature type="region of interest" description="Disordered" evidence="4">
    <location>
        <begin position="216"/>
        <end position="255"/>
    </location>
</feature>
<reference evidence="7 8" key="1">
    <citation type="submission" date="2024-10" db="EMBL/GenBank/DDBJ databases">
        <title>Updated reference genomes for cyclostephanoid diatoms.</title>
        <authorList>
            <person name="Roberts W.R."/>
            <person name="Alverson A.J."/>
        </authorList>
    </citation>
    <scope>NUCLEOTIDE SEQUENCE [LARGE SCALE GENOMIC DNA]</scope>
    <source>
        <strain evidence="7 8">AJA228-03</strain>
    </source>
</reference>
<dbReference type="GO" id="GO:0008270">
    <property type="term" value="F:zinc ion binding"/>
    <property type="evidence" value="ECO:0007669"/>
    <property type="project" value="UniProtKB-KW"/>
</dbReference>
<feature type="region of interest" description="Disordered" evidence="4">
    <location>
        <begin position="89"/>
        <end position="110"/>
    </location>
</feature>
<keyword evidence="3" id="KW-0479">Metal-binding</keyword>
<dbReference type="Proteomes" id="UP001530377">
    <property type="component" value="Unassembled WGS sequence"/>
</dbReference>
<dbReference type="Pfam" id="PF00642">
    <property type="entry name" value="zf-CCCH"/>
    <property type="match status" value="1"/>
</dbReference>
<feature type="zinc finger region" description="C3H1-type" evidence="3">
    <location>
        <begin position="260"/>
        <end position="288"/>
    </location>
</feature>
<feature type="compositionally biased region" description="Acidic residues" evidence="4">
    <location>
        <begin position="27"/>
        <end position="47"/>
    </location>
</feature>
<dbReference type="Gene3D" id="3.30.70.330">
    <property type="match status" value="2"/>
</dbReference>
<dbReference type="InterPro" id="IPR012677">
    <property type="entry name" value="Nucleotide-bd_a/b_plait_sf"/>
</dbReference>
<evidence type="ECO:0000313" key="8">
    <source>
        <dbReference type="Proteomes" id="UP001530377"/>
    </source>
</evidence>
<comment type="caution">
    <text evidence="7">The sequence shown here is derived from an EMBL/GenBank/DDBJ whole genome shotgun (WGS) entry which is preliminary data.</text>
</comment>
<evidence type="ECO:0000256" key="1">
    <source>
        <dbReference type="ARBA" id="ARBA00022884"/>
    </source>
</evidence>
<feature type="domain" description="RRM" evidence="5">
    <location>
        <begin position="348"/>
        <end position="425"/>
    </location>
</feature>
<sequence>MAVKSDSDSDSESHLSTSSSSSSSSSSEEEVPSNDVHDDDDDDDDDEDGRKAFLSRIPQTFDEDSIRRIFEAKFGAGCVADVSIARDERATDDDRDGGGEAHDGRRRLQRQHRGFGFVTFTTASHHRRALEDGTARGSATPNSPRRRTVYVMPVVRDGNDNDKHRDDDDDDDDDDDCGRRRNICFLWTKRRCPYGEGCKFMHSGEGGCVPAPATAAATTTTSGESRKKKSRSTTERASKDDDQEGRGSSDDVVLRDKIRDRSQIDCINFKNKGKCRRGSTCPYKHDPSILRVKLRAKVMMGDDIEDANKDGGGGGGGGGGDNDDDDDHDESTKRSGRGAANDKVRQSLSVRVFGLNYDTTEKDVRDYFADCGRIMDVTFPTWEDSGRSKGYCGVLFTSPKAVMKAVALDGMELHGRWLRVQEGKMYLRKWEEAENKKKKYDGDNGRWVGGGGSGKRGWQDGTAGVDATAVAGDVTKTFEEPLVGEFGQRVKRRKKHGYKE</sequence>
<feature type="region of interest" description="Disordered" evidence="4">
    <location>
        <begin position="304"/>
        <end position="341"/>
    </location>
</feature>
<dbReference type="SMART" id="SM00360">
    <property type="entry name" value="RRM"/>
    <property type="match status" value="2"/>
</dbReference>
<dbReference type="CDD" id="cd00590">
    <property type="entry name" value="RRM_SF"/>
    <property type="match status" value="1"/>
</dbReference>
<dbReference type="Pfam" id="PF00076">
    <property type="entry name" value="RRM_1"/>
    <property type="match status" value="1"/>
</dbReference>